<dbReference type="GO" id="GO:0003677">
    <property type="term" value="F:DNA binding"/>
    <property type="evidence" value="ECO:0007669"/>
    <property type="project" value="UniProtKB-KW"/>
</dbReference>
<dbReference type="InterPro" id="IPR027417">
    <property type="entry name" value="P-loop_NTPase"/>
</dbReference>
<dbReference type="GO" id="GO:0006310">
    <property type="term" value="P:DNA recombination"/>
    <property type="evidence" value="ECO:0007669"/>
    <property type="project" value="TreeGrafter"/>
</dbReference>
<accession>A0A2S7TWS3</accession>
<keyword evidence="6" id="KW-1185">Reference proteome</keyword>
<dbReference type="RefSeq" id="WP_105041679.1">
    <property type="nucleotide sequence ID" value="NZ_MQWA01000001.1"/>
</dbReference>
<sequence>MQKHLDQGKTALILIPEISLTPQTVQRFKSRFASLQDQVAVLHSHLSQGERFDEWHRIRKGKARIVIGARSAIFAPLKDLGIIIVDEEHENTYKQETSPR</sequence>
<evidence type="ECO:0000313" key="5">
    <source>
        <dbReference type="EMBL" id="PQJ27195.1"/>
    </source>
</evidence>
<evidence type="ECO:0000256" key="3">
    <source>
        <dbReference type="ARBA" id="ARBA00023125"/>
    </source>
</evidence>
<comment type="caution">
    <text evidence="5">The sequence shown here is derived from an EMBL/GenBank/DDBJ whole genome shotgun (WGS) entry which is preliminary data.</text>
</comment>
<dbReference type="InterPro" id="IPR011545">
    <property type="entry name" value="DEAD/DEAH_box_helicase_dom"/>
</dbReference>
<dbReference type="EMBL" id="MQWA01000001">
    <property type="protein sequence ID" value="PQJ27195.1"/>
    <property type="molecule type" value="Genomic_DNA"/>
</dbReference>
<reference evidence="5 6" key="1">
    <citation type="submission" date="2016-12" db="EMBL/GenBank/DDBJ databases">
        <title>Study of bacterial adaptation to deep sea.</title>
        <authorList>
            <person name="Song J."/>
            <person name="Yoshizawa S."/>
            <person name="Kogure K."/>
        </authorList>
    </citation>
    <scope>NUCLEOTIDE SEQUENCE [LARGE SCALE GENOMIC DNA]</scope>
    <source>
        <strain evidence="5 6">SAORIC-165</strain>
    </source>
</reference>
<dbReference type="PROSITE" id="PS51192">
    <property type="entry name" value="HELICASE_ATP_BIND_1"/>
    <property type="match status" value="1"/>
</dbReference>
<organism evidence="5 6">
    <name type="scientific">Rubritalea profundi</name>
    <dbReference type="NCBI Taxonomy" id="1658618"/>
    <lineage>
        <taxon>Bacteria</taxon>
        <taxon>Pseudomonadati</taxon>
        <taxon>Verrucomicrobiota</taxon>
        <taxon>Verrucomicrobiia</taxon>
        <taxon>Verrucomicrobiales</taxon>
        <taxon>Rubritaleaceae</taxon>
        <taxon>Rubritalea</taxon>
    </lineage>
</organism>
<dbReference type="PANTHER" id="PTHR30580">
    <property type="entry name" value="PRIMOSOMAL PROTEIN N"/>
    <property type="match status" value="1"/>
</dbReference>
<dbReference type="GO" id="GO:0043138">
    <property type="term" value="F:3'-5' DNA helicase activity"/>
    <property type="evidence" value="ECO:0007669"/>
    <property type="project" value="TreeGrafter"/>
</dbReference>
<protein>
    <recommendedName>
        <fullName evidence="4">Helicase ATP-binding domain-containing protein</fullName>
    </recommendedName>
</protein>
<dbReference type="InterPro" id="IPR014001">
    <property type="entry name" value="Helicase_ATP-bd"/>
</dbReference>
<dbReference type="Proteomes" id="UP000239907">
    <property type="component" value="Unassembled WGS sequence"/>
</dbReference>
<dbReference type="GO" id="GO:0006270">
    <property type="term" value="P:DNA replication initiation"/>
    <property type="evidence" value="ECO:0007669"/>
    <property type="project" value="TreeGrafter"/>
</dbReference>
<proteinExistence type="predicted"/>
<keyword evidence="3" id="KW-0238">DNA-binding</keyword>
<keyword evidence="1" id="KW-0547">Nucleotide-binding</keyword>
<dbReference type="Gene3D" id="3.40.50.300">
    <property type="entry name" value="P-loop containing nucleotide triphosphate hydrolases"/>
    <property type="match status" value="1"/>
</dbReference>
<dbReference type="PANTHER" id="PTHR30580:SF0">
    <property type="entry name" value="PRIMOSOMAL PROTEIN N"/>
    <property type="match status" value="1"/>
</dbReference>
<dbReference type="Pfam" id="PF00270">
    <property type="entry name" value="DEAD"/>
    <property type="match status" value="1"/>
</dbReference>
<name>A0A2S7TWS3_9BACT</name>
<gene>
    <name evidence="5" type="ORF">BSZ32_00900</name>
</gene>
<dbReference type="GO" id="GO:0005524">
    <property type="term" value="F:ATP binding"/>
    <property type="evidence" value="ECO:0007669"/>
    <property type="project" value="UniProtKB-KW"/>
</dbReference>
<dbReference type="OrthoDB" id="9759544at2"/>
<dbReference type="GO" id="GO:0006302">
    <property type="term" value="P:double-strand break repair"/>
    <property type="evidence" value="ECO:0007669"/>
    <property type="project" value="TreeGrafter"/>
</dbReference>
<feature type="domain" description="Helicase ATP-binding" evidence="4">
    <location>
        <begin position="1"/>
        <end position="100"/>
    </location>
</feature>
<evidence type="ECO:0000256" key="2">
    <source>
        <dbReference type="ARBA" id="ARBA00022840"/>
    </source>
</evidence>
<dbReference type="AlphaFoldDB" id="A0A2S7TWS3"/>
<evidence type="ECO:0000259" key="4">
    <source>
        <dbReference type="PROSITE" id="PS51192"/>
    </source>
</evidence>
<keyword evidence="2" id="KW-0067">ATP-binding</keyword>
<evidence type="ECO:0000313" key="6">
    <source>
        <dbReference type="Proteomes" id="UP000239907"/>
    </source>
</evidence>
<evidence type="ECO:0000256" key="1">
    <source>
        <dbReference type="ARBA" id="ARBA00022741"/>
    </source>
</evidence>
<dbReference type="SUPFAM" id="SSF52540">
    <property type="entry name" value="P-loop containing nucleoside triphosphate hydrolases"/>
    <property type="match status" value="1"/>
</dbReference>